<accession>A0AAW0GAZ7</accession>
<keyword evidence="1" id="KW-0863">Zinc-finger</keyword>
<dbReference type="GO" id="GO:0008270">
    <property type="term" value="F:zinc ion binding"/>
    <property type="evidence" value="ECO:0007669"/>
    <property type="project" value="UniProtKB-KW"/>
</dbReference>
<feature type="region of interest" description="Disordered" evidence="2">
    <location>
        <begin position="39"/>
        <end position="63"/>
    </location>
</feature>
<dbReference type="SUPFAM" id="SSF57667">
    <property type="entry name" value="beta-beta-alpha zinc fingers"/>
    <property type="match status" value="1"/>
</dbReference>
<feature type="domain" description="C2H2-type" evidence="3">
    <location>
        <begin position="186"/>
        <end position="216"/>
    </location>
</feature>
<evidence type="ECO:0000313" key="5">
    <source>
        <dbReference type="Proteomes" id="UP001385951"/>
    </source>
</evidence>
<protein>
    <recommendedName>
        <fullName evidence="3">C2H2-type domain-containing protein</fullName>
    </recommendedName>
</protein>
<evidence type="ECO:0000259" key="3">
    <source>
        <dbReference type="PROSITE" id="PS50157"/>
    </source>
</evidence>
<keyword evidence="1" id="KW-0862">Zinc</keyword>
<evidence type="ECO:0000313" key="4">
    <source>
        <dbReference type="EMBL" id="KAK7688799.1"/>
    </source>
</evidence>
<dbReference type="InterPro" id="IPR013087">
    <property type="entry name" value="Znf_C2H2_type"/>
</dbReference>
<comment type="caution">
    <text evidence="4">The sequence shown here is derived from an EMBL/GenBank/DDBJ whole genome shotgun (WGS) entry which is preliminary data.</text>
</comment>
<dbReference type="Gene3D" id="3.30.160.60">
    <property type="entry name" value="Classic Zinc Finger"/>
    <property type="match status" value="1"/>
</dbReference>
<sequence length="321" mass="37299">MSKCRYHPYISQHQRTYTSRYSSNDDTSSTNSRFRLRDCQFSPDLPTSPPHIPHQPSLSKTTTITPASEEWLSSTQFYPLASKDGYEALRRRIVKEAGKGEIKYDVNFRPFTTMDEMQKYFLKIAGRRLQEKLKTAAPKKREKPRIQCPMLTYDRKTGEIIDCKTTNSRPVDLMRHIKGHTAIPEFLCPKPRCGHRTRQKSNLAQHYRAAHDKKAWAECEFCGQLFVQQADRSRHYRQEHDIKSNRAQRGDGWKYAHETKQAAARRVKGWKPMHLVDATWNEQVPPQAKLRPAFPNVGEVRAEYMSEYGSCAFTASIATDW</sequence>
<feature type="domain" description="C2H2-type" evidence="3">
    <location>
        <begin position="217"/>
        <end position="240"/>
    </location>
</feature>
<dbReference type="InterPro" id="IPR036236">
    <property type="entry name" value="Znf_C2H2_sf"/>
</dbReference>
<keyword evidence="1" id="KW-0479">Metal-binding</keyword>
<dbReference type="EMBL" id="JASBNA010000010">
    <property type="protein sequence ID" value="KAK7688799.1"/>
    <property type="molecule type" value="Genomic_DNA"/>
</dbReference>
<dbReference type="AlphaFoldDB" id="A0AAW0GAZ7"/>
<dbReference type="PROSITE" id="PS00028">
    <property type="entry name" value="ZINC_FINGER_C2H2_1"/>
    <property type="match status" value="1"/>
</dbReference>
<keyword evidence="5" id="KW-1185">Reference proteome</keyword>
<evidence type="ECO:0000256" key="1">
    <source>
        <dbReference type="PROSITE-ProRule" id="PRU00042"/>
    </source>
</evidence>
<dbReference type="SMART" id="SM00355">
    <property type="entry name" value="ZnF_C2H2"/>
    <property type="match status" value="2"/>
</dbReference>
<proteinExistence type="predicted"/>
<organism evidence="4 5">
    <name type="scientific">Cerrena zonata</name>
    <dbReference type="NCBI Taxonomy" id="2478898"/>
    <lineage>
        <taxon>Eukaryota</taxon>
        <taxon>Fungi</taxon>
        <taxon>Dikarya</taxon>
        <taxon>Basidiomycota</taxon>
        <taxon>Agaricomycotina</taxon>
        <taxon>Agaricomycetes</taxon>
        <taxon>Polyporales</taxon>
        <taxon>Cerrenaceae</taxon>
        <taxon>Cerrena</taxon>
    </lineage>
</organism>
<reference evidence="4 5" key="1">
    <citation type="submission" date="2022-09" db="EMBL/GenBank/DDBJ databases">
        <authorList>
            <person name="Palmer J.M."/>
        </authorList>
    </citation>
    <scope>NUCLEOTIDE SEQUENCE [LARGE SCALE GENOMIC DNA]</scope>
    <source>
        <strain evidence="4 5">DSM 7382</strain>
    </source>
</reference>
<dbReference type="Proteomes" id="UP001385951">
    <property type="component" value="Unassembled WGS sequence"/>
</dbReference>
<evidence type="ECO:0000256" key="2">
    <source>
        <dbReference type="SAM" id="MobiDB-lite"/>
    </source>
</evidence>
<dbReference type="PROSITE" id="PS50157">
    <property type="entry name" value="ZINC_FINGER_C2H2_2"/>
    <property type="match status" value="2"/>
</dbReference>
<gene>
    <name evidence="4" type="ORF">QCA50_008339</name>
</gene>
<name>A0AAW0GAZ7_9APHY</name>